<evidence type="ECO:0000256" key="6">
    <source>
        <dbReference type="ARBA" id="ARBA00022917"/>
    </source>
</evidence>
<dbReference type="InterPro" id="IPR023457">
    <property type="entry name" value="Met-tRNA_synth_2"/>
</dbReference>
<dbReference type="InterPro" id="IPR033911">
    <property type="entry name" value="MetRS_core"/>
</dbReference>
<name>A0A2S5B0J3_9BASI</name>
<dbReference type="Gene3D" id="2.170.220.10">
    <property type="match status" value="1"/>
</dbReference>
<evidence type="ECO:0000256" key="1">
    <source>
        <dbReference type="ARBA" id="ARBA00005594"/>
    </source>
</evidence>
<evidence type="ECO:0000259" key="9">
    <source>
        <dbReference type="Pfam" id="PF09334"/>
    </source>
</evidence>
<dbReference type="InterPro" id="IPR014729">
    <property type="entry name" value="Rossmann-like_a/b/a_fold"/>
</dbReference>
<keyword evidence="3 8" id="KW-0436">Ligase</keyword>
<evidence type="ECO:0000256" key="8">
    <source>
        <dbReference type="RuleBase" id="RU363039"/>
    </source>
</evidence>
<gene>
    <name evidence="10" type="ORF">BMF94_6774</name>
</gene>
<dbReference type="GO" id="GO:0004825">
    <property type="term" value="F:methionine-tRNA ligase activity"/>
    <property type="evidence" value="ECO:0007669"/>
    <property type="project" value="UniProtKB-EC"/>
</dbReference>
<keyword evidence="11" id="KW-1185">Reference proteome</keyword>
<dbReference type="EC" id="6.1.1.10" evidence="2"/>
<dbReference type="Pfam" id="PF09334">
    <property type="entry name" value="tRNA-synt_1g"/>
    <property type="match status" value="1"/>
</dbReference>
<keyword evidence="4 8" id="KW-0547">Nucleotide-binding</keyword>
<organism evidence="10 11">
    <name type="scientific">Rhodotorula taiwanensis</name>
    <dbReference type="NCBI Taxonomy" id="741276"/>
    <lineage>
        <taxon>Eukaryota</taxon>
        <taxon>Fungi</taxon>
        <taxon>Dikarya</taxon>
        <taxon>Basidiomycota</taxon>
        <taxon>Pucciniomycotina</taxon>
        <taxon>Microbotryomycetes</taxon>
        <taxon>Sporidiobolales</taxon>
        <taxon>Sporidiobolaceae</taxon>
        <taxon>Rhodotorula</taxon>
    </lineage>
</organism>
<dbReference type="InterPro" id="IPR009080">
    <property type="entry name" value="tRNAsynth_Ia_anticodon-bd"/>
</dbReference>
<dbReference type="GO" id="GO:0005524">
    <property type="term" value="F:ATP binding"/>
    <property type="evidence" value="ECO:0007669"/>
    <property type="project" value="UniProtKB-KW"/>
</dbReference>
<evidence type="ECO:0000256" key="4">
    <source>
        <dbReference type="ARBA" id="ARBA00022741"/>
    </source>
</evidence>
<sequence>MALRALASRLPPELVALTRQHLGPAAAAAVAPRRSFFTSHTVWNEEVSTKTTDNSYYATTPIFYVNADPHIGHLHSTLVADVYTRFARLRDPQPGAEAKGIAPKQLCDNVSERFKDLARAANIDYTYFIRTTEDRHRVAVEHVWRELERRGYIYKSSYSGWYAVSDEAYVPESQVAEVIDEKSGEKSMACTETGTRVEWMQEENYKFRLSSFREQLLRCSVAHRLLCKAAVEVSRANEAFFSRSRSTFVPLNSSPRGARTSPFDGLERPLVSRPTSRLSWGIRVPDNPEHTIYVWIDALVNYLTVAGYPWKGGEEFAQGQVWPPDLQVLAYLGSFHALYLPAILVALDLPLLKHILTHGHWTMGRFKMSKSRGNVANPFEAMEQWGVDAMRMYLMRVGGNSGGDADYSAPEIERLYRKDLAGQMGNLLNRVTTKKLTKKLESADLMHTMPAHLEDADKTLVKLLEDLPAAFEEQLSAFEIHKALAAVFDALAEANRHVQQLSPWLATASPSDVHRALFFGSESLRMAAPFMPTKAAQLLDMLGVPAKRRSWAHRRLGEGGVRTARLPNKAHLWPSIVVAEAAAQT</sequence>
<keyword evidence="7 8" id="KW-0030">Aminoacyl-tRNA synthetase</keyword>
<reference evidence="10 11" key="1">
    <citation type="journal article" date="2018" name="Front. Microbiol.">
        <title>Prospects for Fungal Bioremediation of Acidic Radioactive Waste Sites: Characterization and Genome Sequence of Rhodotorula taiwanensis MD1149.</title>
        <authorList>
            <person name="Tkavc R."/>
            <person name="Matrosova V.Y."/>
            <person name="Grichenko O.E."/>
            <person name="Gostincar C."/>
            <person name="Volpe R.P."/>
            <person name="Klimenkova P."/>
            <person name="Gaidamakova E.K."/>
            <person name="Zhou C.E."/>
            <person name="Stewart B.J."/>
            <person name="Lyman M.G."/>
            <person name="Malfatti S.A."/>
            <person name="Rubinfeld B."/>
            <person name="Courtot M."/>
            <person name="Singh J."/>
            <person name="Dalgard C.L."/>
            <person name="Hamilton T."/>
            <person name="Frey K.G."/>
            <person name="Gunde-Cimerman N."/>
            <person name="Dugan L."/>
            <person name="Daly M.J."/>
        </authorList>
    </citation>
    <scope>NUCLEOTIDE SEQUENCE [LARGE SCALE GENOMIC DNA]</scope>
    <source>
        <strain evidence="10 11">MD1149</strain>
    </source>
</reference>
<keyword evidence="6 8" id="KW-0648">Protein biosynthesis</keyword>
<evidence type="ECO:0000256" key="3">
    <source>
        <dbReference type="ARBA" id="ARBA00022598"/>
    </source>
</evidence>
<dbReference type="STRING" id="741276.A0A2S5B0J3"/>
<dbReference type="GO" id="GO:0006431">
    <property type="term" value="P:methionyl-tRNA aminoacylation"/>
    <property type="evidence" value="ECO:0007669"/>
    <property type="project" value="InterPro"/>
</dbReference>
<evidence type="ECO:0000256" key="2">
    <source>
        <dbReference type="ARBA" id="ARBA00012838"/>
    </source>
</evidence>
<dbReference type="PANTHER" id="PTHR43326">
    <property type="entry name" value="METHIONYL-TRNA SYNTHETASE"/>
    <property type="match status" value="1"/>
</dbReference>
<keyword evidence="5 8" id="KW-0067">ATP-binding</keyword>
<dbReference type="InterPro" id="IPR015413">
    <property type="entry name" value="Methionyl/Leucyl_tRNA_Synth"/>
</dbReference>
<feature type="domain" description="Methionyl/Leucyl tRNA synthetase" evidence="9">
    <location>
        <begin position="57"/>
        <end position="431"/>
    </location>
</feature>
<protein>
    <recommendedName>
        <fullName evidence="2">methionine--tRNA ligase</fullName>
        <ecNumber evidence="2">6.1.1.10</ecNumber>
    </recommendedName>
</protein>
<dbReference type="EMBL" id="PJQD01000140">
    <property type="protein sequence ID" value="POY70191.1"/>
    <property type="molecule type" value="Genomic_DNA"/>
</dbReference>
<dbReference type="Gene3D" id="1.10.730.10">
    <property type="entry name" value="Isoleucyl-tRNA Synthetase, Domain 1"/>
    <property type="match status" value="1"/>
</dbReference>
<comment type="caution">
    <text evidence="10">The sequence shown here is derived from an EMBL/GenBank/DDBJ whole genome shotgun (WGS) entry which is preliminary data.</text>
</comment>
<dbReference type="OrthoDB" id="24670at2759"/>
<comment type="similarity">
    <text evidence="1 8">Belongs to the class-I aminoacyl-tRNA synthetase family.</text>
</comment>
<evidence type="ECO:0000256" key="7">
    <source>
        <dbReference type="ARBA" id="ARBA00023146"/>
    </source>
</evidence>
<evidence type="ECO:0000313" key="11">
    <source>
        <dbReference type="Proteomes" id="UP000237144"/>
    </source>
</evidence>
<dbReference type="Gene3D" id="3.40.50.620">
    <property type="entry name" value="HUPs"/>
    <property type="match status" value="1"/>
</dbReference>
<dbReference type="SUPFAM" id="SSF47323">
    <property type="entry name" value="Anticodon-binding domain of a subclass of class I aminoacyl-tRNA synthetases"/>
    <property type="match status" value="1"/>
</dbReference>
<dbReference type="Proteomes" id="UP000237144">
    <property type="component" value="Unassembled WGS sequence"/>
</dbReference>
<evidence type="ECO:0000313" key="10">
    <source>
        <dbReference type="EMBL" id="POY70191.1"/>
    </source>
</evidence>
<dbReference type="PRINTS" id="PR01041">
    <property type="entry name" value="TRNASYNTHMET"/>
</dbReference>
<evidence type="ECO:0000256" key="5">
    <source>
        <dbReference type="ARBA" id="ARBA00022840"/>
    </source>
</evidence>
<dbReference type="SUPFAM" id="SSF52374">
    <property type="entry name" value="Nucleotidylyl transferase"/>
    <property type="match status" value="1"/>
</dbReference>
<accession>A0A2S5B0J3</accession>
<proteinExistence type="inferred from homology"/>
<dbReference type="AlphaFoldDB" id="A0A2S5B0J3"/>
<dbReference type="PANTHER" id="PTHR43326:SF1">
    <property type="entry name" value="METHIONINE--TRNA LIGASE, MITOCHONDRIAL"/>
    <property type="match status" value="1"/>
</dbReference>